<comment type="catalytic activity">
    <reaction evidence="6">
        <text>Exonucleolytic cleavage in either 5'- to 3'- or 3'- to 5'-direction to yield nucleoside 5'-phosphates.</text>
        <dbReference type="EC" id="3.1.11.6"/>
    </reaction>
</comment>
<comment type="subcellular location">
    <subcellularLocation>
        <location evidence="6">Cytoplasm</location>
    </subcellularLocation>
</comment>
<comment type="similarity">
    <text evidence="1 6">Belongs to the XseB family.</text>
</comment>
<keyword evidence="4 6" id="KW-0378">Hydrolase</keyword>
<evidence type="ECO:0000256" key="4">
    <source>
        <dbReference type="ARBA" id="ARBA00022801"/>
    </source>
</evidence>
<evidence type="ECO:0000256" key="6">
    <source>
        <dbReference type="HAMAP-Rule" id="MF_00337"/>
    </source>
</evidence>
<dbReference type="GO" id="GO:0009318">
    <property type="term" value="C:exodeoxyribonuclease VII complex"/>
    <property type="evidence" value="ECO:0007669"/>
    <property type="project" value="UniProtKB-UniRule"/>
</dbReference>
<dbReference type="Pfam" id="PF02609">
    <property type="entry name" value="Exonuc_VII_S"/>
    <property type="match status" value="1"/>
</dbReference>
<dbReference type="PANTHER" id="PTHR34137:SF1">
    <property type="entry name" value="EXODEOXYRIBONUCLEASE 7 SMALL SUBUNIT"/>
    <property type="match status" value="1"/>
</dbReference>
<sequence>MAEKEVPQDFAATLARLEGLVTRLEAGDMSLEASLGAFEEGVSLAREAQQRLDSAELRLQALVEGPEGALTPTAFTAPDAAGSMAGDSDEEKDW</sequence>
<dbReference type="GO" id="GO:0005829">
    <property type="term" value="C:cytosol"/>
    <property type="evidence" value="ECO:0007669"/>
    <property type="project" value="TreeGrafter"/>
</dbReference>
<dbReference type="GO" id="GO:0006308">
    <property type="term" value="P:DNA catabolic process"/>
    <property type="evidence" value="ECO:0007669"/>
    <property type="project" value="UniProtKB-UniRule"/>
</dbReference>
<evidence type="ECO:0000256" key="2">
    <source>
        <dbReference type="ARBA" id="ARBA00022490"/>
    </source>
</evidence>
<dbReference type="SUPFAM" id="SSF116842">
    <property type="entry name" value="XseB-like"/>
    <property type="match status" value="1"/>
</dbReference>
<dbReference type="EC" id="3.1.11.6" evidence="6"/>
<dbReference type="Proteomes" id="UP001170481">
    <property type="component" value="Unassembled WGS sequence"/>
</dbReference>
<keyword evidence="2 6" id="KW-0963">Cytoplasm</keyword>
<gene>
    <name evidence="6 8" type="primary">xseB</name>
    <name evidence="8" type="ORF">Q4535_06520</name>
</gene>
<evidence type="ECO:0000256" key="5">
    <source>
        <dbReference type="ARBA" id="ARBA00022839"/>
    </source>
</evidence>
<evidence type="ECO:0000256" key="1">
    <source>
        <dbReference type="ARBA" id="ARBA00009998"/>
    </source>
</evidence>
<comment type="caution">
    <text evidence="8">The sequence shown here is derived from an EMBL/GenBank/DDBJ whole genome shotgun (WGS) entry which is preliminary data.</text>
</comment>
<feature type="region of interest" description="Disordered" evidence="7">
    <location>
        <begin position="69"/>
        <end position="94"/>
    </location>
</feature>
<dbReference type="HAMAP" id="MF_00337">
    <property type="entry name" value="Exonuc_7_S"/>
    <property type="match status" value="1"/>
</dbReference>
<name>A0AAP4TXV0_9GAMM</name>
<dbReference type="NCBIfam" id="TIGR01280">
    <property type="entry name" value="xseB"/>
    <property type="match status" value="1"/>
</dbReference>
<evidence type="ECO:0000256" key="7">
    <source>
        <dbReference type="SAM" id="MobiDB-lite"/>
    </source>
</evidence>
<keyword evidence="5 6" id="KW-0269">Exonuclease</keyword>
<accession>A0AAP4TXV0</accession>
<dbReference type="InterPro" id="IPR003761">
    <property type="entry name" value="Exonuc_VII_S"/>
</dbReference>
<comment type="subunit">
    <text evidence="6">Heterooligomer composed of large and small subunits.</text>
</comment>
<evidence type="ECO:0000313" key="8">
    <source>
        <dbReference type="EMBL" id="MDO6671773.1"/>
    </source>
</evidence>
<dbReference type="Gene3D" id="1.10.287.1040">
    <property type="entry name" value="Exonuclease VII, small subunit"/>
    <property type="match status" value="1"/>
</dbReference>
<dbReference type="EMBL" id="JAUORK010000006">
    <property type="protein sequence ID" value="MDO6671773.1"/>
    <property type="molecule type" value="Genomic_DNA"/>
</dbReference>
<dbReference type="InterPro" id="IPR037004">
    <property type="entry name" value="Exonuc_VII_ssu_sf"/>
</dbReference>
<proteinExistence type="inferred from homology"/>
<keyword evidence="3 6" id="KW-0540">Nuclease</keyword>
<organism evidence="8 9">
    <name type="scientific">Cobetia amphilecti</name>
    <dbReference type="NCBI Taxonomy" id="1055104"/>
    <lineage>
        <taxon>Bacteria</taxon>
        <taxon>Pseudomonadati</taxon>
        <taxon>Pseudomonadota</taxon>
        <taxon>Gammaproteobacteria</taxon>
        <taxon>Oceanospirillales</taxon>
        <taxon>Halomonadaceae</taxon>
        <taxon>Cobetia</taxon>
    </lineage>
</organism>
<evidence type="ECO:0000313" key="9">
    <source>
        <dbReference type="Proteomes" id="UP001170481"/>
    </source>
</evidence>
<evidence type="ECO:0000256" key="3">
    <source>
        <dbReference type="ARBA" id="ARBA00022722"/>
    </source>
</evidence>
<protein>
    <recommendedName>
        <fullName evidence="6">Exodeoxyribonuclease 7 small subunit</fullName>
        <ecNumber evidence="6">3.1.11.6</ecNumber>
    </recommendedName>
    <alternativeName>
        <fullName evidence="6">Exodeoxyribonuclease VII small subunit</fullName>
        <shortName evidence="6">Exonuclease VII small subunit</shortName>
    </alternativeName>
</protein>
<reference evidence="8" key="1">
    <citation type="submission" date="2023-07" db="EMBL/GenBank/DDBJ databases">
        <title>Genome content predicts the carbon catabolic preferences of heterotrophic bacteria.</title>
        <authorList>
            <person name="Gralka M."/>
        </authorList>
    </citation>
    <scope>NUCLEOTIDE SEQUENCE</scope>
    <source>
        <strain evidence="8">C2R13</strain>
    </source>
</reference>
<dbReference type="AlphaFoldDB" id="A0AAP4TXV0"/>
<comment type="function">
    <text evidence="6">Bidirectionally degrades single-stranded DNA into large acid-insoluble oligonucleotides, which are then degraded further into small acid-soluble oligonucleotides.</text>
</comment>
<dbReference type="PANTHER" id="PTHR34137">
    <property type="entry name" value="EXODEOXYRIBONUCLEASE 7 SMALL SUBUNIT"/>
    <property type="match status" value="1"/>
</dbReference>
<dbReference type="GO" id="GO:0008855">
    <property type="term" value="F:exodeoxyribonuclease VII activity"/>
    <property type="evidence" value="ECO:0007669"/>
    <property type="project" value="UniProtKB-UniRule"/>
</dbReference>
<dbReference type="RefSeq" id="WP_303593441.1">
    <property type="nucleotide sequence ID" value="NZ_JAUORK010000006.1"/>
</dbReference>